<gene>
    <name evidence="1" type="ORF">DPEC_G00299130</name>
</gene>
<protein>
    <submittedName>
        <fullName evidence="1">Uncharacterized protein</fullName>
    </submittedName>
</protein>
<accession>A0ACC2FG23</accession>
<evidence type="ECO:0000313" key="1">
    <source>
        <dbReference type="EMBL" id="KAJ7990325.1"/>
    </source>
</evidence>
<dbReference type="Proteomes" id="UP001157502">
    <property type="component" value="Chromosome 28"/>
</dbReference>
<reference evidence="1" key="1">
    <citation type="submission" date="2021-05" db="EMBL/GenBank/DDBJ databases">
        <authorList>
            <person name="Pan Q."/>
            <person name="Jouanno E."/>
            <person name="Zahm M."/>
            <person name="Klopp C."/>
            <person name="Cabau C."/>
            <person name="Louis A."/>
            <person name="Berthelot C."/>
            <person name="Parey E."/>
            <person name="Roest Crollius H."/>
            <person name="Montfort J."/>
            <person name="Robinson-Rechavi M."/>
            <person name="Bouchez O."/>
            <person name="Lampietro C."/>
            <person name="Lopez Roques C."/>
            <person name="Donnadieu C."/>
            <person name="Postlethwait J."/>
            <person name="Bobe J."/>
            <person name="Dillon D."/>
            <person name="Chandos A."/>
            <person name="von Hippel F."/>
            <person name="Guiguen Y."/>
        </authorList>
    </citation>
    <scope>NUCLEOTIDE SEQUENCE</scope>
    <source>
        <strain evidence="1">YG-Jan2019</strain>
    </source>
</reference>
<name>A0ACC2FG23_DALPE</name>
<comment type="caution">
    <text evidence="1">The sequence shown here is derived from an EMBL/GenBank/DDBJ whole genome shotgun (WGS) entry which is preliminary data.</text>
</comment>
<keyword evidence="2" id="KW-1185">Reference proteome</keyword>
<proteinExistence type="predicted"/>
<sequence length="112" mass="12351">MIFMLYSRRVAGAEDPRTQRPASCDLSSSQGPGAGRGAGTGTSQSADLDSFIRGHFNNTHDPRCKVQPFISTSVSLSVRQLASFLHTVQRATGWRELEQDVNEWARGGRRQE</sequence>
<organism evidence="1 2">
    <name type="scientific">Dallia pectoralis</name>
    <name type="common">Alaska blackfish</name>
    <dbReference type="NCBI Taxonomy" id="75939"/>
    <lineage>
        <taxon>Eukaryota</taxon>
        <taxon>Metazoa</taxon>
        <taxon>Chordata</taxon>
        <taxon>Craniata</taxon>
        <taxon>Vertebrata</taxon>
        <taxon>Euteleostomi</taxon>
        <taxon>Actinopterygii</taxon>
        <taxon>Neopterygii</taxon>
        <taxon>Teleostei</taxon>
        <taxon>Protacanthopterygii</taxon>
        <taxon>Esociformes</taxon>
        <taxon>Umbridae</taxon>
        <taxon>Dallia</taxon>
    </lineage>
</organism>
<dbReference type="EMBL" id="CM055755">
    <property type="protein sequence ID" value="KAJ7990325.1"/>
    <property type="molecule type" value="Genomic_DNA"/>
</dbReference>
<evidence type="ECO:0000313" key="2">
    <source>
        <dbReference type="Proteomes" id="UP001157502"/>
    </source>
</evidence>